<evidence type="ECO:0000256" key="1">
    <source>
        <dbReference type="SAM" id="Phobius"/>
    </source>
</evidence>
<sequence>MSAFTTMMRHTGLCVTALSGQPDLDRKKWWSSSPSLFFHKCNDDGHGEWFAEPVTHALRGSRVGHSSFPWLLIVPFAYAEIIFVITFVKTVKKFNSGIIFAITFLRLSRNSTLP</sequence>
<dbReference type="PANTHER" id="PTHR36793">
    <property type="entry name" value="RIBOSOMAL RNA SMALL SUBUNIT METHYLTRANSFERASE J"/>
    <property type="match status" value="1"/>
</dbReference>
<dbReference type="GO" id="GO:0009941">
    <property type="term" value="C:chloroplast envelope"/>
    <property type="evidence" value="ECO:0007669"/>
    <property type="project" value="TreeGrafter"/>
</dbReference>
<evidence type="ECO:0000313" key="2">
    <source>
        <dbReference type="EMBL" id="KAK9086976.1"/>
    </source>
</evidence>
<name>A0AAP0E5H6_9MAGN</name>
<dbReference type="Proteomes" id="UP001420932">
    <property type="component" value="Unassembled WGS sequence"/>
</dbReference>
<keyword evidence="3" id="KW-1185">Reference proteome</keyword>
<keyword evidence="1" id="KW-0812">Transmembrane</keyword>
<reference evidence="2 3" key="1">
    <citation type="submission" date="2024-01" db="EMBL/GenBank/DDBJ databases">
        <title>Genome assemblies of Stephania.</title>
        <authorList>
            <person name="Yang L."/>
        </authorList>
    </citation>
    <scope>NUCLEOTIDE SEQUENCE [LARGE SCALE GENOMIC DNA]</scope>
    <source>
        <strain evidence="2">YNDBR</strain>
        <tissue evidence="2">Leaf</tissue>
    </source>
</reference>
<gene>
    <name evidence="2" type="ORF">Syun_029370</name>
</gene>
<organism evidence="2 3">
    <name type="scientific">Stephania yunnanensis</name>
    <dbReference type="NCBI Taxonomy" id="152371"/>
    <lineage>
        <taxon>Eukaryota</taxon>
        <taxon>Viridiplantae</taxon>
        <taxon>Streptophyta</taxon>
        <taxon>Embryophyta</taxon>
        <taxon>Tracheophyta</taxon>
        <taxon>Spermatophyta</taxon>
        <taxon>Magnoliopsida</taxon>
        <taxon>Ranunculales</taxon>
        <taxon>Menispermaceae</taxon>
        <taxon>Menispermoideae</taxon>
        <taxon>Cissampelideae</taxon>
        <taxon>Stephania</taxon>
    </lineage>
</organism>
<keyword evidence="1" id="KW-0472">Membrane</keyword>
<comment type="caution">
    <text evidence="2">The sequence shown here is derived from an EMBL/GenBank/DDBJ whole genome shotgun (WGS) entry which is preliminary data.</text>
</comment>
<keyword evidence="1" id="KW-1133">Transmembrane helix</keyword>
<feature type="transmembrane region" description="Helical" evidence="1">
    <location>
        <begin position="68"/>
        <end position="88"/>
    </location>
</feature>
<dbReference type="GO" id="GO:0009535">
    <property type="term" value="C:chloroplast thylakoid membrane"/>
    <property type="evidence" value="ECO:0007669"/>
    <property type="project" value="TreeGrafter"/>
</dbReference>
<dbReference type="PANTHER" id="PTHR36793:SF1">
    <property type="entry name" value="RIBOSOMAL RNA SMALL SUBUNIT METHYLTRANSFERASE J"/>
    <property type="match status" value="1"/>
</dbReference>
<dbReference type="AlphaFoldDB" id="A0AAP0E5H6"/>
<accession>A0AAP0E5H6</accession>
<evidence type="ECO:0000313" key="3">
    <source>
        <dbReference type="Proteomes" id="UP001420932"/>
    </source>
</evidence>
<protein>
    <submittedName>
        <fullName evidence="2">Uncharacterized protein</fullName>
    </submittedName>
</protein>
<dbReference type="EMBL" id="JBBNAF010000013">
    <property type="protein sequence ID" value="KAK9086976.1"/>
    <property type="molecule type" value="Genomic_DNA"/>
</dbReference>
<proteinExistence type="predicted"/>